<name>E6SEC9_INTC7</name>
<dbReference type="NCBIfam" id="NF038066">
    <property type="entry name" value="MptB"/>
    <property type="match status" value="1"/>
</dbReference>
<dbReference type="InterPro" id="IPR049829">
    <property type="entry name" value="MptA/B-like"/>
</dbReference>
<dbReference type="STRING" id="710696.Intca_3323"/>
<dbReference type="Proteomes" id="UP000008914">
    <property type="component" value="Chromosome"/>
</dbReference>
<evidence type="ECO:0000256" key="3">
    <source>
        <dbReference type="ARBA" id="ARBA00022679"/>
    </source>
</evidence>
<feature type="transmembrane region" description="Helical" evidence="8">
    <location>
        <begin position="173"/>
        <end position="196"/>
    </location>
</feature>
<reference evidence="9 10" key="1">
    <citation type="journal article" date="2010" name="Stand. Genomic Sci.">
        <title>Complete genome sequence of Intrasporangium calvum type strain (7 KIP).</title>
        <authorList>
            <person name="Del Rio T.G."/>
            <person name="Chertkov O."/>
            <person name="Yasawong M."/>
            <person name="Lucas S."/>
            <person name="Deshpande S."/>
            <person name="Cheng J.F."/>
            <person name="Detter C."/>
            <person name="Tapia R."/>
            <person name="Han C."/>
            <person name="Goodwin L."/>
            <person name="Pitluck S."/>
            <person name="Liolios K."/>
            <person name="Ivanova N."/>
            <person name="Mavromatis K."/>
            <person name="Pati A."/>
            <person name="Chen A."/>
            <person name="Palaniappan K."/>
            <person name="Land M."/>
            <person name="Hauser L."/>
            <person name="Chang Y.J."/>
            <person name="Jeffries C.D."/>
            <person name="Rohde M."/>
            <person name="Pukall R."/>
            <person name="Sikorski J."/>
            <person name="Goker M."/>
            <person name="Woyke T."/>
            <person name="Bristow J."/>
            <person name="Eisen J.A."/>
            <person name="Markowitz V."/>
            <person name="Hugenholtz P."/>
            <person name="Kyrpides N.C."/>
            <person name="Klenk H.P."/>
            <person name="Lapidus A."/>
        </authorList>
    </citation>
    <scope>NUCLEOTIDE SEQUENCE [LARGE SCALE GENOMIC DNA]</scope>
    <source>
        <strain evidence="10">ATCC 23552 / DSM 43043 / JCM 3097 / NBRC 12989 / 7 KIP</strain>
    </source>
</reference>
<accession>E6SEC9</accession>
<feature type="transmembrane region" description="Helical" evidence="8">
    <location>
        <begin position="308"/>
        <end position="333"/>
    </location>
</feature>
<dbReference type="eggNOG" id="ENOG502Z9GU">
    <property type="taxonomic scope" value="Bacteria"/>
</dbReference>
<dbReference type="RefSeq" id="WP_013494118.1">
    <property type="nucleotide sequence ID" value="NC_014830.1"/>
</dbReference>
<dbReference type="EMBL" id="CP002343">
    <property type="protein sequence ID" value="ADU49806.1"/>
    <property type="molecule type" value="Genomic_DNA"/>
</dbReference>
<dbReference type="KEGG" id="ica:Intca_3323"/>
<feature type="transmembrane region" description="Helical" evidence="8">
    <location>
        <begin position="574"/>
        <end position="593"/>
    </location>
</feature>
<evidence type="ECO:0000256" key="2">
    <source>
        <dbReference type="ARBA" id="ARBA00022676"/>
    </source>
</evidence>
<feature type="transmembrane region" description="Helical" evidence="8">
    <location>
        <begin position="15"/>
        <end position="35"/>
    </location>
</feature>
<evidence type="ECO:0000313" key="10">
    <source>
        <dbReference type="Proteomes" id="UP000008914"/>
    </source>
</evidence>
<evidence type="ECO:0000256" key="8">
    <source>
        <dbReference type="SAM" id="Phobius"/>
    </source>
</evidence>
<keyword evidence="10" id="KW-1185">Reference proteome</keyword>
<protein>
    <recommendedName>
        <fullName evidence="11">Integral membrane protein</fullName>
    </recommendedName>
</protein>
<evidence type="ECO:0000256" key="7">
    <source>
        <dbReference type="ARBA" id="ARBA00043987"/>
    </source>
</evidence>
<feature type="transmembrane region" description="Helical" evidence="8">
    <location>
        <begin position="420"/>
        <end position="447"/>
    </location>
</feature>
<feature type="transmembrane region" description="Helical" evidence="8">
    <location>
        <begin position="88"/>
        <end position="107"/>
    </location>
</feature>
<evidence type="ECO:0000256" key="5">
    <source>
        <dbReference type="ARBA" id="ARBA00022989"/>
    </source>
</evidence>
<evidence type="ECO:0000256" key="6">
    <source>
        <dbReference type="ARBA" id="ARBA00023136"/>
    </source>
</evidence>
<keyword evidence="5 8" id="KW-1133">Transmembrane helix</keyword>
<feature type="transmembrane region" description="Helical" evidence="8">
    <location>
        <begin position="255"/>
        <end position="278"/>
    </location>
</feature>
<keyword evidence="4 8" id="KW-0812">Transmembrane</keyword>
<comment type="similarity">
    <text evidence="7">Belongs to the MptA/B family.</text>
</comment>
<organism evidence="9 10">
    <name type="scientific">Intrasporangium calvum (strain ATCC 23552 / DSM 43043 / JCM 3097 / NBRC 12989 / NCIMB 10167 / NRRL B-3866 / 7 KIP)</name>
    <dbReference type="NCBI Taxonomy" id="710696"/>
    <lineage>
        <taxon>Bacteria</taxon>
        <taxon>Bacillati</taxon>
        <taxon>Actinomycetota</taxon>
        <taxon>Actinomycetes</taxon>
        <taxon>Micrococcales</taxon>
        <taxon>Intrasporangiaceae</taxon>
        <taxon>Intrasporangium</taxon>
    </lineage>
</organism>
<feature type="transmembrane region" description="Helical" evidence="8">
    <location>
        <begin position="208"/>
        <end position="224"/>
    </location>
</feature>
<keyword evidence="6 8" id="KW-0472">Membrane</keyword>
<evidence type="ECO:0000256" key="4">
    <source>
        <dbReference type="ARBA" id="ARBA00022692"/>
    </source>
</evidence>
<dbReference type="AlphaFoldDB" id="E6SEC9"/>
<sequence>MSDEPGAAGSRAAAGWRYAGLAAAVALALSSWGSGSRPILHTRILWPGLAPSAESGGSPLAATASVLAMGALVLAWWRLRAAAVGERWWWVTAALWFAPLVASAPLYSRDLYSYAAQGALWAEGLSPYEHGVSDLTSPWRESTAPTWLESPSPYGPVWLLVARIAATVAGDHLWVALLLLRLVAVAAVVVLAWAVSDVARRVGAPGRQAAWLAIATPLVGAHFISGAHNDALMVAAVVAGFSLALRGRLVPAVLLVSVGALVKVTAVVALPFVALLWARRLAGTRLGAQEGAAEWTGALRRREAAAGLALTLVTAALSMALVSRAAGLGAAWLNPGTTPGRNEQWTSLPTAVGMAVGAVGHVLGRPEWRESGISVARGAGLVVLALVLVLIWLAAAKPLAPRRDRPEEAPRGWEGRIVRAAGWAFLALIVLAPAFLGWYFLWALPLLAATDREGDGSPAARRWLPVVATVLCFAQLPDGYSLGLTTTAVGVPIAVAALVLLLRSGLRWARRADWGGLVSLDRPLVHAPAGDDGQMARRTWPAEGGWSLEPEPGPVPTPAEPAALVPVGRRPHGILLASAAAVALVLGFAAWALTARVHADDLSAYEGLRAHARELGRELRPLGTSTRQPCGVTDEGWAELTWGRISGPSVDEIETYLRAVGWRRVATAAGVELRLTEGGRELTAVASPPSGEVGVRLTLTSEASSLACLLQ</sequence>
<comment type="subcellular location">
    <subcellularLocation>
        <location evidence="1">Membrane</location>
        <topology evidence="1">Multi-pass membrane protein</topology>
    </subcellularLocation>
</comment>
<feature type="transmembrane region" description="Helical" evidence="8">
    <location>
        <begin position="482"/>
        <end position="502"/>
    </location>
</feature>
<gene>
    <name evidence="9" type="ordered locus">Intca_3323</name>
</gene>
<evidence type="ECO:0000313" key="9">
    <source>
        <dbReference type="EMBL" id="ADU49806.1"/>
    </source>
</evidence>
<evidence type="ECO:0000256" key="1">
    <source>
        <dbReference type="ARBA" id="ARBA00004141"/>
    </source>
</evidence>
<feature type="transmembrane region" description="Helical" evidence="8">
    <location>
        <begin position="56"/>
        <end position="76"/>
    </location>
</feature>
<keyword evidence="3" id="KW-0808">Transferase</keyword>
<evidence type="ECO:0008006" key="11">
    <source>
        <dbReference type="Google" id="ProtNLM"/>
    </source>
</evidence>
<proteinExistence type="inferred from homology"/>
<feature type="transmembrane region" description="Helical" evidence="8">
    <location>
        <begin position="375"/>
        <end position="395"/>
    </location>
</feature>
<dbReference type="HOGENOM" id="CLU_023913_1_0_11"/>
<dbReference type="Pfam" id="PF26314">
    <property type="entry name" value="MptA_B_family"/>
    <property type="match status" value="1"/>
</dbReference>
<dbReference type="GO" id="GO:0016757">
    <property type="term" value="F:glycosyltransferase activity"/>
    <property type="evidence" value="ECO:0007669"/>
    <property type="project" value="UniProtKB-KW"/>
</dbReference>
<keyword evidence="2" id="KW-0328">Glycosyltransferase</keyword>
<dbReference type="GO" id="GO:0016020">
    <property type="term" value="C:membrane"/>
    <property type="evidence" value="ECO:0007669"/>
    <property type="project" value="UniProtKB-SubCell"/>
</dbReference>